<dbReference type="OrthoDB" id="9810174at2"/>
<keyword evidence="3" id="KW-1185">Reference proteome</keyword>
<dbReference type="Gene3D" id="3.90.1340.10">
    <property type="entry name" value="Phage tail collar domain"/>
    <property type="match status" value="1"/>
</dbReference>
<dbReference type="STRING" id="1218108.GCA_000382425_00090"/>
<feature type="domain" description="Phage tail collar" evidence="1">
    <location>
        <begin position="6"/>
        <end position="62"/>
    </location>
</feature>
<dbReference type="SUPFAM" id="SSF88874">
    <property type="entry name" value="Receptor-binding domain of short tail fibre protein gp12"/>
    <property type="match status" value="1"/>
</dbReference>
<protein>
    <submittedName>
        <fullName evidence="2">Microcystin dependent MdpB family protein</fullName>
    </submittedName>
</protein>
<organism evidence="2 3">
    <name type="scientific">Empedobacter brevis NBRC 14943 = ATCC 43319</name>
    <dbReference type="NCBI Taxonomy" id="1218108"/>
    <lineage>
        <taxon>Bacteria</taxon>
        <taxon>Pseudomonadati</taxon>
        <taxon>Bacteroidota</taxon>
        <taxon>Flavobacteriia</taxon>
        <taxon>Flavobacteriales</taxon>
        <taxon>Weeksellaceae</taxon>
        <taxon>Empedobacter</taxon>
    </lineage>
</organism>
<dbReference type="RefSeq" id="WP_019973589.1">
    <property type="nucleotide sequence ID" value="NZ_BJXC01000001.1"/>
</dbReference>
<dbReference type="Proteomes" id="UP000321245">
    <property type="component" value="Unassembled WGS sequence"/>
</dbReference>
<comment type="caution">
    <text evidence="2">The sequence shown here is derived from an EMBL/GenBank/DDBJ whole genome shotgun (WGS) entry which is preliminary data.</text>
</comment>
<dbReference type="InterPro" id="IPR037053">
    <property type="entry name" value="Phage_tail_collar_dom_sf"/>
</dbReference>
<sequence>MEQTIGEIRMFAGNFAPYGWMLCQGQLLSISGNEALYSIIGTFYGGDGISTFALPNLASRVPVGMGQGLGLRNIILGEEVGIENVTLTNPQLPAHTHAIDKNSVQVTNGIASNMSSTAHEPTNGKSLGVATNKGISTLGYNQEVPNMTLHETTLKNEDLTKTTLPVGGNQPHNNMQPYLGINFIIAIEGIYPSRS</sequence>
<dbReference type="EMBL" id="BJXC01000001">
    <property type="protein sequence ID" value="GEM50301.1"/>
    <property type="molecule type" value="Genomic_DNA"/>
</dbReference>
<name>A0A511ND89_9FLAO</name>
<evidence type="ECO:0000313" key="3">
    <source>
        <dbReference type="Proteomes" id="UP000321245"/>
    </source>
</evidence>
<evidence type="ECO:0000259" key="1">
    <source>
        <dbReference type="Pfam" id="PF07484"/>
    </source>
</evidence>
<dbReference type="AlphaFoldDB" id="A0A511ND89"/>
<accession>A0A511ND89</accession>
<gene>
    <name evidence="2" type="ORF">EB1_00910</name>
</gene>
<dbReference type="InterPro" id="IPR011083">
    <property type="entry name" value="Phage_tail_collar_dom"/>
</dbReference>
<proteinExistence type="predicted"/>
<dbReference type="Pfam" id="PF07484">
    <property type="entry name" value="Collar"/>
    <property type="match status" value="1"/>
</dbReference>
<reference evidence="2 3" key="1">
    <citation type="submission" date="2019-07" db="EMBL/GenBank/DDBJ databases">
        <title>Whole genome shotgun sequence of Empedobacter brevis NBRC 14943.</title>
        <authorList>
            <person name="Hosoyama A."/>
            <person name="Uohara A."/>
            <person name="Ohji S."/>
            <person name="Ichikawa N."/>
        </authorList>
    </citation>
    <scope>NUCLEOTIDE SEQUENCE [LARGE SCALE GENOMIC DNA]</scope>
    <source>
        <strain evidence="2 3">NBRC 14943</strain>
    </source>
</reference>
<evidence type="ECO:0000313" key="2">
    <source>
        <dbReference type="EMBL" id="GEM50301.1"/>
    </source>
</evidence>
<dbReference type="GeneID" id="84648395"/>